<evidence type="ECO:0000256" key="1">
    <source>
        <dbReference type="SAM" id="MobiDB-lite"/>
    </source>
</evidence>
<proteinExistence type="predicted"/>
<dbReference type="EMBL" id="CP039345">
    <property type="protein sequence ID" value="QCD78490.1"/>
    <property type="molecule type" value="Genomic_DNA"/>
</dbReference>
<evidence type="ECO:0000313" key="2">
    <source>
        <dbReference type="EMBL" id="QCD78490.1"/>
    </source>
</evidence>
<gene>
    <name evidence="2" type="ORF">DEO72_LG1g2123</name>
</gene>
<feature type="region of interest" description="Disordered" evidence="1">
    <location>
        <begin position="1"/>
        <end position="24"/>
    </location>
</feature>
<dbReference type="Proteomes" id="UP000501690">
    <property type="component" value="Linkage Group LG1"/>
</dbReference>
<keyword evidence="3" id="KW-1185">Reference proteome</keyword>
<dbReference type="AlphaFoldDB" id="A0A4D6KP86"/>
<reference evidence="2 3" key="1">
    <citation type="submission" date="2019-04" db="EMBL/GenBank/DDBJ databases">
        <title>An improved genome assembly and genetic linkage map for asparagus bean, Vigna unguiculata ssp. sesquipedialis.</title>
        <authorList>
            <person name="Xia Q."/>
            <person name="Zhang R."/>
            <person name="Dong Y."/>
        </authorList>
    </citation>
    <scope>NUCLEOTIDE SEQUENCE [LARGE SCALE GENOMIC DNA]</scope>
    <source>
        <tissue evidence="2">Leaf</tissue>
    </source>
</reference>
<sequence>MAAATLAGNKFSDHREPPTPPSARTCTTMEAQLRHLLHCNSNVPVNFEPPSAPQFHV</sequence>
<accession>A0A4D6KP86</accession>
<name>A0A4D6KP86_VIGUN</name>
<evidence type="ECO:0000313" key="3">
    <source>
        <dbReference type="Proteomes" id="UP000501690"/>
    </source>
</evidence>
<organism evidence="2 3">
    <name type="scientific">Vigna unguiculata</name>
    <name type="common">Cowpea</name>
    <dbReference type="NCBI Taxonomy" id="3917"/>
    <lineage>
        <taxon>Eukaryota</taxon>
        <taxon>Viridiplantae</taxon>
        <taxon>Streptophyta</taxon>
        <taxon>Embryophyta</taxon>
        <taxon>Tracheophyta</taxon>
        <taxon>Spermatophyta</taxon>
        <taxon>Magnoliopsida</taxon>
        <taxon>eudicotyledons</taxon>
        <taxon>Gunneridae</taxon>
        <taxon>Pentapetalae</taxon>
        <taxon>rosids</taxon>
        <taxon>fabids</taxon>
        <taxon>Fabales</taxon>
        <taxon>Fabaceae</taxon>
        <taxon>Papilionoideae</taxon>
        <taxon>50 kb inversion clade</taxon>
        <taxon>NPAAA clade</taxon>
        <taxon>indigoferoid/millettioid clade</taxon>
        <taxon>Phaseoleae</taxon>
        <taxon>Vigna</taxon>
    </lineage>
</organism>
<protein>
    <submittedName>
        <fullName evidence="2">Uncharacterized protein</fullName>
    </submittedName>
</protein>